<dbReference type="PANTHER" id="PTHR35395">
    <property type="entry name" value="DUF6536 DOMAIN-CONTAINING PROTEIN"/>
    <property type="match status" value="1"/>
</dbReference>
<dbReference type="PANTHER" id="PTHR35395:SF1">
    <property type="entry name" value="DUF6536 DOMAIN-CONTAINING PROTEIN"/>
    <property type="match status" value="1"/>
</dbReference>
<evidence type="ECO:0000313" key="3">
    <source>
        <dbReference type="EMBL" id="KAJ5201185.1"/>
    </source>
</evidence>
<evidence type="ECO:0000313" key="4">
    <source>
        <dbReference type="Proteomes" id="UP001150942"/>
    </source>
</evidence>
<reference evidence="3" key="1">
    <citation type="submission" date="2022-11" db="EMBL/GenBank/DDBJ databases">
        <authorList>
            <person name="Petersen C."/>
        </authorList>
    </citation>
    <scope>NUCLEOTIDE SEQUENCE</scope>
    <source>
        <strain evidence="3">IBT 20477</strain>
    </source>
</reference>
<dbReference type="InterPro" id="IPR046623">
    <property type="entry name" value="DUF6536"/>
</dbReference>
<keyword evidence="1" id="KW-1133">Transmembrane helix</keyword>
<comment type="caution">
    <text evidence="3">The sequence shown here is derived from an EMBL/GenBank/DDBJ whole genome shotgun (WGS) entry which is preliminary data.</text>
</comment>
<dbReference type="AlphaFoldDB" id="A0A9W9SWU0"/>
<feature type="domain" description="DUF6536" evidence="2">
    <location>
        <begin position="20"/>
        <end position="133"/>
    </location>
</feature>
<protein>
    <recommendedName>
        <fullName evidence="2">DUF6536 domain-containing protein</fullName>
    </recommendedName>
</protein>
<evidence type="ECO:0000256" key="1">
    <source>
        <dbReference type="SAM" id="Phobius"/>
    </source>
</evidence>
<proteinExistence type="predicted"/>
<accession>A0A9W9SWU0</accession>
<dbReference type="Proteomes" id="UP001150942">
    <property type="component" value="Unassembled WGS sequence"/>
</dbReference>
<reference evidence="3" key="2">
    <citation type="journal article" date="2023" name="IMA Fungus">
        <title>Comparative genomic study of the Penicillium genus elucidates a diverse pangenome and 15 lateral gene transfer events.</title>
        <authorList>
            <person name="Petersen C."/>
            <person name="Sorensen T."/>
            <person name="Nielsen M.R."/>
            <person name="Sondergaard T.E."/>
            <person name="Sorensen J.L."/>
            <person name="Fitzpatrick D.A."/>
            <person name="Frisvad J.C."/>
            <person name="Nielsen K.L."/>
        </authorList>
    </citation>
    <scope>NUCLEOTIDE SEQUENCE</scope>
    <source>
        <strain evidence="3">IBT 20477</strain>
    </source>
</reference>
<dbReference type="OrthoDB" id="5429634at2759"/>
<evidence type="ECO:0000259" key="2">
    <source>
        <dbReference type="Pfam" id="PF20163"/>
    </source>
</evidence>
<organism evidence="3 4">
    <name type="scientific">Penicillium cf. viridicatum</name>
    <dbReference type="NCBI Taxonomy" id="2972119"/>
    <lineage>
        <taxon>Eukaryota</taxon>
        <taxon>Fungi</taxon>
        <taxon>Dikarya</taxon>
        <taxon>Ascomycota</taxon>
        <taxon>Pezizomycotina</taxon>
        <taxon>Eurotiomycetes</taxon>
        <taxon>Eurotiomycetidae</taxon>
        <taxon>Eurotiales</taxon>
        <taxon>Aspergillaceae</taxon>
        <taxon>Penicillium</taxon>
    </lineage>
</organism>
<dbReference type="Pfam" id="PF20163">
    <property type="entry name" value="DUF6536"/>
    <property type="match status" value="1"/>
</dbReference>
<keyword evidence="1" id="KW-0812">Transmembrane</keyword>
<sequence length="221" mass="24661">MFSLETLLASKYPQSDSSFLFAVIYEGSCNTTGRWSTALHLIVNILRTCVLAASNYCMQSLVAPSRDGLDIAHAKHQWLRIGSSSVKNLLMMPFGRLGLWFILLITTTPFHLLYNSVVFESLSSSDYWKIVAPYDIDSHNPRFAAEVAEGNYERLSAQQCNEYDYTSYPFGYKGLLFLADNLTVSNGGNASILGTLSALEYGLLRIYSFAKRDSSGQRVCQ</sequence>
<name>A0A9W9SWU0_9EURO</name>
<dbReference type="EMBL" id="JAPQKQ010000004">
    <property type="protein sequence ID" value="KAJ5201185.1"/>
    <property type="molecule type" value="Genomic_DNA"/>
</dbReference>
<gene>
    <name evidence="3" type="ORF">N7449_005988</name>
</gene>
<keyword evidence="1" id="KW-0472">Membrane</keyword>
<feature type="transmembrane region" description="Helical" evidence="1">
    <location>
        <begin position="97"/>
        <end position="114"/>
    </location>
</feature>
<keyword evidence="4" id="KW-1185">Reference proteome</keyword>